<dbReference type="InterPro" id="IPR017853">
    <property type="entry name" value="GH"/>
</dbReference>
<dbReference type="RefSeq" id="WP_010527646.1">
    <property type="nucleotide sequence ID" value="NZ_AFSL01000057.1"/>
</dbReference>
<dbReference type="OrthoDB" id="9806701at2"/>
<dbReference type="InterPro" id="IPR039514">
    <property type="entry name" value="6GAL-like"/>
</dbReference>
<accession>A0A1I2FHS5</accession>
<feature type="domain" description="Endo-beta-1,6-galactanase-like" evidence="1">
    <location>
        <begin position="40"/>
        <end position="401"/>
    </location>
</feature>
<dbReference type="Proteomes" id="UP000181976">
    <property type="component" value="Unassembled WGS sequence"/>
</dbReference>
<keyword evidence="3" id="KW-1185">Reference proteome</keyword>
<dbReference type="STRING" id="385682.SAMN05444380_12910"/>
<dbReference type="InParanoid" id="A0A1I2FHS5"/>
<dbReference type="InterPro" id="IPR013780">
    <property type="entry name" value="Glyco_hydro_b"/>
</dbReference>
<gene>
    <name evidence="2" type="ORF">SAMN05444380_12910</name>
</gene>
<keyword evidence="2" id="KW-0378">Hydrolase</keyword>
<dbReference type="GO" id="GO:0004553">
    <property type="term" value="F:hydrolase activity, hydrolyzing O-glycosyl compounds"/>
    <property type="evidence" value="ECO:0007669"/>
    <property type="project" value="InterPro"/>
</dbReference>
<dbReference type="Pfam" id="PF14587">
    <property type="entry name" value="Glyco_hydr_30_2"/>
    <property type="match status" value="1"/>
</dbReference>
<protein>
    <submittedName>
        <fullName evidence="2">O-Glycosyl hydrolase</fullName>
    </submittedName>
</protein>
<dbReference type="PANTHER" id="PTHR42767">
    <property type="entry name" value="ENDO-BETA-1,6-GALACTANASE"/>
    <property type="match status" value="1"/>
</dbReference>
<evidence type="ECO:0000259" key="1">
    <source>
        <dbReference type="Pfam" id="PF14587"/>
    </source>
</evidence>
<evidence type="ECO:0000313" key="2">
    <source>
        <dbReference type="EMBL" id="SFF04160.1"/>
    </source>
</evidence>
<proteinExistence type="predicted"/>
<dbReference type="Gene3D" id="2.60.40.1180">
    <property type="entry name" value="Golgi alpha-mannosidase II"/>
    <property type="match status" value="1"/>
</dbReference>
<dbReference type="AlphaFoldDB" id="A0A1I2FHS5"/>
<dbReference type="PANTHER" id="PTHR42767:SF1">
    <property type="entry name" value="ENDO-BETA-1,6-GALACTANASE-LIKE DOMAIN-CONTAINING PROTEIN"/>
    <property type="match status" value="1"/>
</dbReference>
<reference evidence="2 3" key="1">
    <citation type="submission" date="2016-10" db="EMBL/GenBank/DDBJ databases">
        <authorList>
            <person name="de Groot N.N."/>
        </authorList>
    </citation>
    <scope>NUCLEOTIDE SEQUENCE [LARGE SCALE GENOMIC DNA]</scope>
    <source>
        <strain evidence="2 3">DSM 19012</strain>
    </source>
</reference>
<dbReference type="Gene3D" id="3.20.20.80">
    <property type="entry name" value="Glycosidases"/>
    <property type="match status" value="1"/>
</dbReference>
<organism evidence="2 3">
    <name type="scientific">Thermophagus xiamenensis</name>
    <dbReference type="NCBI Taxonomy" id="385682"/>
    <lineage>
        <taxon>Bacteria</taxon>
        <taxon>Pseudomonadati</taxon>
        <taxon>Bacteroidota</taxon>
        <taxon>Bacteroidia</taxon>
        <taxon>Marinilabiliales</taxon>
        <taxon>Marinilabiliaceae</taxon>
        <taxon>Thermophagus</taxon>
    </lineage>
</organism>
<evidence type="ECO:0000313" key="3">
    <source>
        <dbReference type="Proteomes" id="UP000181976"/>
    </source>
</evidence>
<dbReference type="SUPFAM" id="SSF51445">
    <property type="entry name" value="(Trans)glycosidases"/>
    <property type="match status" value="1"/>
</dbReference>
<sequence length="545" mass="60695">MINYIKYIFLTVIVFFYLSGCKDSNDEPENNDPGSLGEVIYIDPTVTYQEMEGFGASDCWRVQFVGENWPLEKREAIADLLFSQETDEEGNPKGIGLSLWRFNIGAGSAEQGNESNIDNSWRRAECFLNEDGTYDWTKQAGQQWFLNAAKERGVESFLAFVNSPPVYFTKNGKAYSPGGNNINLASGRMSDFSEFLAAVCEHFEDEGMGFDFLSPVNEPQWDWESSGQEGSPATNQDIATLVRTLSTDLQGRNLQTQVVVPEAGELQYLYQANGKEERGNQIDAFFNPSSSYYIGDLPNVKDVVLGHSYRTTANLTTLVDVRNNLGSKLGGYGFSPGFWQSEFCILEYSDDIGEGWSRDLSIATALYVARVIHFDITLAYASSWSWWTALSQYDYKDGLIYLDNGNGGINGPTHPDSEALKTDGYYRESKLLWALGNYSRFVRPGMVRVKAGFSIPKSEEYLATNVMFSAFKDTDENKLVLVFVNYSDSDKRLTIGSLGDSFSIVGNTFDSYTTSASDDLEKGEMPADEIVIGGRSVVTLVGEME</sequence>
<dbReference type="SUPFAM" id="SSF51011">
    <property type="entry name" value="Glycosyl hydrolase domain"/>
    <property type="match status" value="1"/>
</dbReference>
<dbReference type="EMBL" id="FONA01000029">
    <property type="protein sequence ID" value="SFF04160.1"/>
    <property type="molecule type" value="Genomic_DNA"/>
</dbReference>
<name>A0A1I2FHS5_9BACT</name>
<dbReference type="eggNOG" id="COG5520">
    <property type="taxonomic scope" value="Bacteria"/>
</dbReference>
<dbReference type="InterPro" id="IPR039743">
    <property type="entry name" value="6GAL/EXGAL"/>
</dbReference>